<evidence type="ECO:0008006" key="4">
    <source>
        <dbReference type="Google" id="ProtNLM"/>
    </source>
</evidence>
<organism evidence="2 3">
    <name type="scientific">Dermatophilus congolensis</name>
    <dbReference type="NCBI Taxonomy" id="1863"/>
    <lineage>
        <taxon>Bacteria</taxon>
        <taxon>Bacillati</taxon>
        <taxon>Actinomycetota</taxon>
        <taxon>Actinomycetes</taxon>
        <taxon>Micrococcales</taxon>
        <taxon>Dermatophilaceae</taxon>
        <taxon>Dermatophilus</taxon>
    </lineage>
</organism>
<feature type="transmembrane region" description="Helical" evidence="1">
    <location>
        <begin position="32"/>
        <end position="52"/>
    </location>
</feature>
<dbReference type="RefSeq" id="WP_115029986.1">
    <property type="nucleotide sequence ID" value="NZ_UFYA01000001.1"/>
</dbReference>
<evidence type="ECO:0000313" key="3">
    <source>
        <dbReference type="Proteomes" id="UP000254118"/>
    </source>
</evidence>
<gene>
    <name evidence="2" type="ORF">NCTC7915_00761</name>
</gene>
<sequence length="228" mass="23341">MNNPATSSHNMVGATGVFAALRLDVSQATGGWGTLVGASFMCGAISAASVLAAPESSLPFGLFAFVAVPLMSLLSSMGQADNGGMMRAVFPLSRRDVVYGRYLLVGVIAAIVLIVHVAVSALIGYVMQTSPGQQYFSALLTAVMATTGIAAGLRCAVRLSQFVATLCALLTAVMTALLLPAVWSVTFGSYEICAASHMLGAAVALLATGFFVTACCLSTARASEKTDI</sequence>
<feature type="transmembrane region" description="Helical" evidence="1">
    <location>
        <begin position="58"/>
        <end position="78"/>
    </location>
</feature>
<keyword evidence="1" id="KW-0812">Transmembrane</keyword>
<feature type="transmembrane region" description="Helical" evidence="1">
    <location>
        <begin position="162"/>
        <end position="183"/>
    </location>
</feature>
<feature type="transmembrane region" description="Helical" evidence="1">
    <location>
        <begin position="195"/>
        <end position="220"/>
    </location>
</feature>
<keyword evidence="1" id="KW-0472">Membrane</keyword>
<reference evidence="2 3" key="1">
    <citation type="submission" date="2018-06" db="EMBL/GenBank/DDBJ databases">
        <authorList>
            <consortium name="Pathogen Informatics"/>
            <person name="Doyle S."/>
        </authorList>
    </citation>
    <scope>NUCLEOTIDE SEQUENCE [LARGE SCALE GENOMIC DNA]</scope>
    <source>
        <strain evidence="2 3">NCTC7915</strain>
    </source>
</reference>
<feature type="transmembrane region" description="Helical" evidence="1">
    <location>
        <begin position="99"/>
        <end position="123"/>
    </location>
</feature>
<protein>
    <recommendedName>
        <fullName evidence="4">ABC-2 family transporter protein</fullName>
    </recommendedName>
</protein>
<dbReference type="EMBL" id="UFYA01000001">
    <property type="protein sequence ID" value="STD07212.1"/>
    <property type="molecule type" value="Genomic_DNA"/>
</dbReference>
<feature type="transmembrane region" description="Helical" evidence="1">
    <location>
        <begin position="135"/>
        <end position="155"/>
    </location>
</feature>
<name>A0AA46H020_9MICO</name>
<accession>A0AA46H020</accession>
<keyword evidence="1" id="KW-1133">Transmembrane helix</keyword>
<dbReference type="AlphaFoldDB" id="A0AA46H020"/>
<evidence type="ECO:0000256" key="1">
    <source>
        <dbReference type="SAM" id="Phobius"/>
    </source>
</evidence>
<dbReference type="Proteomes" id="UP000254118">
    <property type="component" value="Unassembled WGS sequence"/>
</dbReference>
<proteinExistence type="predicted"/>
<evidence type="ECO:0000313" key="2">
    <source>
        <dbReference type="EMBL" id="STD07212.1"/>
    </source>
</evidence>
<comment type="caution">
    <text evidence="2">The sequence shown here is derived from an EMBL/GenBank/DDBJ whole genome shotgun (WGS) entry which is preliminary data.</text>
</comment>